<protein>
    <submittedName>
        <fullName evidence="2">Uncharacterized protein</fullName>
    </submittedName>
</protein>
<dbReference type="Proteomes" id="UP000054995">
    <property type="component" value="Unassembled WGS sequence"/>
</dbReference>
<name>A0A0V1FGH9_TRIPS</name>
<dbReference type="AlphaFoldDB" id="A0A0V1FGH9"/>
<evidence type="ECO:0000313" key="3">
    <source>
        <dbReference type="Proteomes" id="UP000054995"/>
    </source>
</evidence>
<evidence type="ECO:0000313" key="2">
    <source>
        <dbReference type="EMBL" id="KRY85159.1"/>
    </source>
</evidence>
<keyword evidence="1" id="KW-1133">Transmembrane helix</keyword>
<feature type="transmembrane region" description="Helical" evidence="1">
    <location>
        <begin position="51"/>
        <end position="73"/>
    </location>
</feature>
<evidence type="ECO:0000256" key="1">
    <source>
        <dbReference type="SAM" id="Phobius"/>
    </source>
</evidence>
<dbReference type="EMBL" id="JYDT01000097">
    <property type="protein sequence ID" value="KRY85159.1"/>
    <property type="molecule type" value="Genomic_DNA"/>
</dbReference>
<keyword evidence="1" id="KW-0472">Membrane</keyword>
<proteinExistence type="predicted"/>
<reference evidence="2 3" key="1">
    <citation type="submission" date="2015-01" db="EMBL/GenBank/DDBJ databases">
        <title>Evolution of Trichinella species and genotypes.</title>
        <authorList>
            <person name="Korhonen P.K."/>
            <person name="Edoardo P."/>
            <person name="Giuseppe L.R."/>
            <person name="Gasser R.B."/>
        </authorList>
    </citation>
    <scope>NUCLEOTIDE SEQUENCE [LARGE SCALE GENOMIC DNA]</scope>
    <source>
        <strain evidence="2">ISS470</strain>
    </source>
</reference>
<keyword evidence="3" id="KW-1185">Reference proteome</keyword>
<gene>
    <name evidence="2" type="ORF">T4D_16012</name>
</gene>
<accession>A0A0V1FGH9</accession>
<organism evidence="2 3">
    <name type="scientific">Trichinella pseudospiralis</name>
    <name type="common">Parasitic roundworm</name>
    <dbReference type="NCBI Taxonomy" id="6337"/>
    <lineage>
        <taxon>Eukaryota</taxon>
        <taxon>Metazoa</taxon>
        <taxon>Ecdysozoa</taxon>
        <taxon>Nematoda</taxon>
        <taxon>Enoplea</taxon>
        <taxon>Dorylaimia</taxon>
        <taxon>Trichinellida</taxon>
        <taxon>Trichinellidae</taxon>
        <taxon>Trichinella</taxon>
    </lineage>
</organism>
<sequence length="76" mass="8635">MRFKCEDEKGNVNVEAHGNNKLRLTDEKMPIQGSCAFIIIKGNRITARLICLRYALILSSVSLRLALLVIIIYEED</sequence>
<comment type="caution">
    <text evidence="2">The sequence shown here is derived from an EMBL/GenBank/DDBJ whole genome shotgun (WGS) entry which is preliminary data.</text>
</comment>
<keyword evidence="1" id="KW-0812">Transmembrane</keyword>